<dbReference type="AlphaFoldDB" id="A0A366M537"/>
<reference evidence="2 3" key="1">
    <citation type="submission" date="2018-06" db="EMBL/GenBank/DDBJ databases">
        <title>Sphaerisporangium craniellae sp. nov., isolated from a marine sponge in the South China Sea.</title>
        <authorList>
            <person name="Li L."/>
        </authorList>
    </citation>
    <scope>NUCLEOTIDE SEQUENCE [LARGE SCALE GENOMIC DNA]</scope>
    <source>
        <strain evidence="2 3">LHW63015</strain>
    </source>
</reference>
<protein>
    <submittedName>
        <fullName evidence="2">Uncharacterized protein</fullName>
    </submittedName>
</protein>
<evidence type="ECO:0000256" key="1">
    <source>
        <dbReference type="SAM" id="MobiDB-lite"/>
    </source>
</evidence>
<name>A0A366M537_9ACTN</name>
<feature type="compositionally biased region" description="Polar residues" evidence="1">
    <location>
        <begin position="61"/>
        <end position="92"/>
    </location>
</feature>
<feature type="region of interest" description="Disordered" evidence="1">
    <location>
        <begin position="1"/>
        <end position="28"/>
    </location>
</feature>
<comment type="caution">
    <text evidence="2">The sequence shown here is derived from an EMBL/GenBank/DDBJ whole genome shotgun (WGS) entry which is preliminary data.</text>
</comment>
<accession>A0A366M537</accession>
<gene>
    <name evidence="2" type="ORF">DP939_07215</name>
</gene>
<evidence type="ECO:0000313" key="3">
    <source>
        <dbReference type="Proteomes" id="UP000253303"/>
    </source>
</evidence>
<keyword evidence="3" id="KW-1185">Reference proteome</keyword>
<organism evidence="2 3">
    <name type="scientific">Spongiactinospora rosea</name>
    <dbReference type="NCBI Taxonomy" id="2248750"/>
    <lineage>
        <taxon>Bacteria</taxon>
        <taxon>Bacillati</taxon>
        <taxon>Actinomycetota</taxon>
        <taxon>Actinomycetes</taxon>
        <taxon>Streptosporangiales</taxon>
        <taxon>Streptosporangiaceae</taxon>
        <taxon>Spongiactinospora</taxon>
    </lineage>
</organism>
<proteinExistence type="predicted"/>
<feature type="region of interest" description="Disordered" evidence="1">
    <location>
        <begin position="60"/>
        <end position="102"/>
    </location>
</feature>
<feature type="compositionally biased region" description="Low complexity" evidence="1">
    <location>
        <begin position="7"/>
        <end position="28"/>
    </location>
</feature>
<dbReference type="EMBL" id="QMEY01000002">
    <property type="protein sequence ID" value="RBQ20850.1"/>
    <property type="molecule type" value="Genomic_DNA"/>
</dbReference>
<sequence>MVLSHTAAVARARNSRSSLSGRWSRSSSVSWSFQRIVHTARVVWKFGDRTARRMRARLYSSAANRSRASKVPSTHASARPRPSTSLAATRSRWSGMALPRSR</sequence>
<dbReference type="Proteomes" id="UP000253303">
    <property type="component" value="Unassembled WGS sequence"/>
</dbReference>
<evidence type="ECO:0000313" key="2">
    <source>
        <dbReference type="EMBL" id="RBQ20850.1"/>
    </source>
</evidence>